<protein>
    <submittedName>
        <fullName evidence="2">DUF2911 domain-containing protein</fullName>
    </submittedName>
</protein>
<evidence type="ECO:0000313" key="2">
    <source>
        <dbReference type="EMBL" id="RXK48786.1"/>
    </source>
</evidence>
<gene>
    <name evidence="2" type="ORF">ESB04_07450</name>
</gene>
<proteinExistence type="predicted"/>
<dbReference type="RefSeq" id="WP_129027110.1">
    <property type="nucleotide sequence ID" value="NZ_SDHY01000004.1"/>
</dbReference>
<keyword evidence="3" id="KW-1185">Reference proteome</keyword>
<name>A0A4V1M5D8_9BACT</name>
<evidence type="ECO:0000313" key="3">
    <source>
        <dbReference type="Proteomes" id="UP000289455"/>
    </source>
</evidence>
<dbReference type="OrthoDB" id="195456at2"/>
<dbReference type="AlphaFoldDB" id="A0A4V1M5D8"/>
<dbReference type="Pfam" id="PF11138">
    <property type="entry name" value="DUF2911"/>
    <property type="match status" value="1"/>
</dbReference>
<dbReference type="Proteomes" id="UP000289455">
    <property type="component" value="Unassembled WGS sequence"/>
</dbReference>
<dbReference type="EMBL" id="SDHY01000004">
    <property type="protein sequence ID" value="RXK48786.1"/>
    <property type="molecule type" value="Genomic_DNA"/>
</dbReference>
<dbReference type="InterPro" id="IPR021314">
    <property type="entry name" value="DUF2911"/>
</dbReference>
<accession>A0A4V1M5D8</accession>
<reference evidence="2 3" key="1">
    <citation type="submission" date="2019-01" db="EMBL/GenBank/DDBJ databases">
        <title>Cytophagaceae bacterium strain CAR-16.</title>
        <authorList>
            <person name="Chen W.-M."/>
        </authorList>
    </citation>
    <scope>NUCLEOTIDE SEQUENCE [LARGE SCALE GENOMIC DNA]</scope>
    <source>
        <strain evidence="2 3">CAR-16</strain>
    </source>
</reference>
<feature type="chain" id="PRO_5020687541" evidence="1">
    <location>
        <begin position="26"/>
        <end position="178"/>
    </location>
</feature>
<sequence>MKINPLFKPLLILVSILSFTTISMAQDAPRPPQSPKVTATGTIGKANVSIVYSSPSVKGRKIWGELVPYGKVWRAGANTATMIETDADVKVGDNMLPKGKYSIYMLPTEGDWQVIFNTEVGQWGIKRGGETTRNPEKDVFTISVKPGNSEFKEALEYKVVPSGIAFGWENKSLLIPVK</sequence>
<comment type="caution">
    <text evidence="2">The sequence shown here is derived from an EMBL/GenBank/DDBJ whole genome shotgun (WGS) entry which is preliminary data.</text>
</comment>
<evidence type="ECO:0000256" key="1">
    <source>
        <dbReference type="SAM" id="SignalP"/>
    </source>
</evidence>
<organism evidence="2 3">
    <name type="scientific">Aquirufa rosea</name>
    <dbReference type="NCBI Taxonomy" id="2509241"/>
    <lineage>
        <taxon>Bacteria</taxon>
        <taxon>Pseudomonadati</taxon>
        <taxon>Bacteroidota</taxon>
        <taxon>Cytophagia</taxon>
        <taxon>Cytophagales</taxon>
        <taxon>Flectobacillaceae</taxon>
        <taxon>Aquirufa</taxon>
    </lineage>
</organism>
<keyword evidence="1" id="KW-0732">Signal</keyword>
<feature type="signal peptide" evidence="1">
    <location>
        <begin position="1"/>
        <end position="25"/>
    </location>
</feature>